<dbReference type="EMBL" id="NCEB01000025">
    <property type="protein sequence ID" value="OYX32093.1"/>
    <property type="molecule type" value="Genomic_DNA"/>
</dbReference>
<evidence type="ECO:0000259" key="3">
    <source>
        <dbReference type="PROSITE" id="PS50222"/>
    </source>
</evidence>
<protein>
    <recommendedName>
        <fullName evidence="3">EF-hand domain-containing protein</fullName>
    </recommendedName>
</protein>
<dbReference type="Proteomes" id="UP000215595">
    <property type="component" value="Unassembled WGS sequence"/>
</dbReference>
<proteinExistence type="predicted"/>
<dbReference type="AlphaFoldDB" id="A0A258FJT2"/>
<dbReference type="InterPro" id="IPR018247">
    <property type="entry name" value="EF_Hand_1_Ca_BS"/>
</dbReference>
<dbReference type="Pfam" id="PF13202">
    <property type="entry name" value="EF-hand_5"/>
    <property type="match status" value="2"/>
</dbReference>
<evidence type="ECO:0000313" key="4">
    <source>
        <dbReference type="EMBL" id="OYX32093.1"/>
    </source>
</evidence>
<feature type="signal peptide" evidence="2">
    <location>
        <begin position="1"/>
        <end position="20"/>
    </location>
</feature>
<dbReference type="PROSITE" id="PS00018">
    <property type="entry name" value="EF_HAND_1"/>
    <property type="match status" value="2"/>
</dbReference>
<dbReference type="GO" id="GO:0005509">
    <property type="term" value="F:calcium ion binding"/>
    <property type="evidence" value="ECO:0007669"/>
    <property type="project" value="InterPro"/>
</dbReference>
<dbReference type="SUPFAM" id="SSF47473">
    <property type="entry name" value="EF-hand"/>
    <property type="match status" value="1"/>
</dbReference>
<name>A0A258FJT2_9CAUL</name>
<feature type="domain" description="EF-hand" evidence="3">
    <location>
        <begin position="84"/>
        <end position="119"/>
    </location>
</feature>
<dbReference type="InterPro" id="IPR011992">
    <property type="entry name" value="EF-hand-dom_pair"/>
</dbReference>
<evidence type="ECO:0000256" key="2">
    <source>
        <dbReference type="SAM" id="SignalP"/>
    </source>
</evidence>
<feature type="chain" id="PRO_5012107221" description="EF-hand domain-containing protein" evidence="2">
    <location>
        <begin position="21"/>
        <end position="171"/>
    </location>
</feature>
<comment type="caution">
    <text evidence="4">The sequence shown here is derived from an EMBL/GenBank/DDBJ whole genome shotgun (WGS) entry which is preliminary data.</text>
</comment>
<dbReference type="Gene3D" id="1.10.238.10">
    <property type="entry name" value="EF-hand"/>
    <property type="match status" value="1"/>
</dbReference>
<sequence length="171" mass="18438">MESSMRVALSLLSIVILSLAACSRDEDAAAETVDPAAIAEPADAPEETLLQEAALAVEALPPRPYRPPAGQRRQTETGPMTLDQMLARAERGFDRADTDSDDVVTTAELEIVAQTLPGARNWTRADRDADGRLTRDEFRSVVAWRFQRMDADGDGVVSVAERQATRGGDAG</sequence>
<organism evidence="4 5">
    <name type="scientific">Brevundimonas subvibrioides</name>
    <dbReference type="NCBI Taxonomy" id="74313"/>
    <lineage>
        <taxon>Bacteria</taxon>
        <taxon>Pseudomonadati</taxon>
        <taxon>Pseudomonadota</taxon>
        <taxon>Alphaproteobacteria</taxon>
        <taxon>Caulobacterales</taxon>
        <taxon>Caulobacteraceae</taxon>
        <taxon>Brevundimonas</taxon>
    </lineage>
</organism>
<evidence type="ECO:0000256" key="1">
    <source>
        <dbReference type="SAM" id="MobiDB-lite"/>
    </source>
</evidence>
<gene>
    <name evidence="4" type="ORF">B7Z01_11555</name>
</gene>
<dbReference type="PROSITE" id="PS50222">
    <property type="entry name" value="EF_HAND_2"/>
    <property type="match status" value="1"/>
</dbReference>
<dbReference type="InterPro" id="IPR002048">
    <property type="entry name" value="EF_hand_dom"/>
</dbReference>
<evidence type="ECO:0000313" key="5">
    <source>
        <dbReference type="Proteomes" id="UP000215595"/>
    </source>
</evidence>
<accession>A0A258FJT2</accession>
<keyword evidence="2" id="KW-0732">Signal</keyword>
<feature type="region of interest" description="Disordered" evidence="1">
    <location>
        <begin position="61"/>
        <end position="80"/>
    </location>
</feature>
<reference evidence="4 5" key="1">
    <citation type="submission" date="2017-03" db="EMBL/GenBank/DDBJ databases">
        <title>Lifting the veil on microbial sulfur biogeochemistry in mining wastewaters.</title>
        <authorList>
            <person name="Kantor R.S."/>
            <person name="Colenbrander Nelson T."/>
            <person name="Marshall S."/>
            <person name="Bennett D."/>
            <person name="Apte S."/>
            <person name="Camacho D."/>
            <person name="Thomas B.C."/>
            <person name="Warren L.A."/>
            <person name="Banfield J.F."/>
        </authorList>
    </citation>
    <scope>NUCLEOTIDE SEQUENCE [LARGE SCALE GENOMIC DNA]</scope>
    <source>
        <strain evidence="4">32-69-9</strain>
    </source>
</reference>
<dbReference type="PROSITE" id="PS51257">
    <property type="entry name" value="PROKAR_LIPOPROTEIN"/>
    <property type="match status" value="1"/>
</dbReference>